<feature type="domain" description="CAAX prenyl protease 2/Lysostaphin resistance protein A-like" evidence="2">
    <location>
        <begin position="150"/>
        <end position="242"/>
    </location>
</feature>
<dbReference type="RefSeq" id="WP_165010985.1">
    <property type="nucleotide sequence ID" value="NZ_CP064954.1"/>
</dbReference>
<accession>A0A7T0P9P5</accession>
<dbReference type="GO" id="GO:0006508">
    <property type="term" value="P:proteolysis"/>
    <property type="evidence" value="ECO:0007669"/>
    <property type="project" value="UniProtKB-KW"/>
</dbReference>
<feature type="transmembrane region" description="Helical" evidence="1">
    <location>
        <begin position="230"/>
        <end position="250"/>
    </location>
</feature>
<sequence>MPTVPTPASTPAPTSAPQQRRRWLAEIAIVLAVTFGMSGVRSALRLLDALTRPESLSSQQVTLNSSQAHSAWLDAALQLCSAGVLFAWGALALFLLAGDGIRPRKPQLADAPLGLFFAALIGLPGLALYVFALHHGWSKEVIPADFAHPWVQVPALLTWSAANAFAEEFVVVLWLLHRLRGLGAAPAVAVGTSAVLRGTYHLYQGVSAGLGNLAMGVIFAYFYQRTGRIWPLVLAHFLIDAVAFVGYALLGDVLADLRWLGL</sequence>
<name>A0A7T0P9P5_9CORY</name>
<feature type="transmembrane region" description="Helical" evidence="1">
    <location>
        <begin position="108"/>
        <end position="131"/>
    </location>
</feature>
<dbReference type="KEGG" id="cliz:G7Y31_11125"/>
<dbReference type="AlphaFoldDB" id="A0A7T0P9P5"/>
<dbReference type="EMBL" id="CP064954">
    <property type="protein sequence ID" value="QPK79033.1"/>
    <property type="molecule type" value="Genomic_DNA"/>
</dbReference>
<feature type="transmembrane region" description="Helical" evidence="1">
    <location>
        <begin position="206"/>
        <end position="223"/>
    </location>
</feature>
<dbReference type="GO" id="GO:0004175">
    <property type="term" value="F:endopeptidase activity"/>
    <property type="evidence" value="ECO:0007669"/>
    <property type="project" value="UniProtKB-ARBA"/>
</dbReference>
<keyword evidence="1" id="KW-0472">Membrane</keyword>
<keyword evidence="1" id="KW-1133">Transmembrane helix</keyword>
<dbReference type="InterPro" id="IPR003675">
    <property type="entry name" value="Rce1/LyrA-like_dom"/>
</dbReference>
<keyword evidence="3" id="KW-0645">Protease</keyword>
<evidence type="ECO:0000259" key="2">
    <source>
        <dbReference type="Pfam" id="PF02517"/>
    </source>
</evidence>
<proteinExistence type="predicted"/>
<dbReference type="Proteomes" id="UP000594681">
    <property type="component" value="Chromosome"/>
</dbReference>
<feature type="transmembrane region" description="Helical" evidence="1">
    <location>
        <begin position="75"/>
        <end position="96"/>
    </location>
</feature>
<reference evidence="3 4" key="1">
    <citation type="submission" date="2020-11" db="EMBL/GenBank/DDBJ databases">
        <title>Corynebacterium sp. ZJ-599.</title>
        <authorList>
            <person name="Zhou J."/>
        </authorList>
    </citation>
    <scope>NUCLEOTIDE SEQUENCE [LARGE SCALE GENOMIC DNA]</scope>
    <source>
        <strain evidence="3 4">ZJ-599</strain>
    </source>
</reference>
<keyword evidence="4" id="KW-1185">Reference proteome</keyword>
<keyword evidence="3" id="KW-0482">Metalloprotease</keyword>
<evidence type="ECO:0000313" key="4">
    <source>
        <dbReference type="Proteomes" id="UP000594681"/>
    </source>
</evidence>
<keyword evidence="1" id="KW-0812">Transmembrane</keyword>
<feature type="transmembrane region" description="Helical" evidence="1">
    <location>
        <begin position="23"/>
        <end position="44"/>
    </location>
</feature>
<evidence type="ECO:0000313" key="3">
    <source>
        <dbReference type="EMBL" id="QPK79033.1"/>
    </source>
</evidence>
<protein>
    <submittedName>
        <fullName evidence="3">CPBP family intramembrane metalloprotease</fullName>
    </submittedName>
</protein>
<organism evidence="3 4">
    <name type="scientific">Corynebacterium lizhenjunii</name>
    <dbReference type="NCBI Taxonomy" id="2709394"/>
    <lineage>
        <taxon>Bacteria</taxon>
        <taxon>Bacillati</taxon>
        <taxon>Actinomycetota</taxon>
        <taxon>Actinomycetes</taxon>
        <taxon>Mycobacteriales</taxon>
        <taxon>Corynebacteriaceae</taxon>
        <taxon>Corynebacterium</taxon>
    </lineage>
</organism>
<keyword evidence="3" id="KW-0378">Hydrolase</keyword>
<gene>
    <name evidence="3" type="ORF">G7Y31_11125</name>
</gene>
<dbReference type="GO" id="GO:0008237">
    <property type="term" value="F:metallopeptidase activity"/>
    <property type="evidence" value="ECO:0007669"/>
    <property type="project" value="UniProtKB-KW"/>
</dbReference>
<dbReference type="GO" id="GO:0080120">
    <property type="term" value="P:CAAX-box protein maturation"/>
    <property type="evidence" value="ECO:0007669"/>
    <property type="project" value="UniProtKB-ARBA"/>
</dbReference>
<evidence type="ECO:0000256" key="1">
    <source>
        <dbReference type="SAM" id="Phobius"/>
    </source>
</evidence>
<dbReference type="Pfam" id="PF02517">
    <property type="entry name" value="Rce1-like"/>
    <property type="match status" value="1"/>
</dbReference>